<name>A0A090GUE6_MESPL</name>
<proteinExistence type="predicted"/>
<evidence type="ECO:0000313" key="2">
    <source>
        <dbReference type="Proteomes" id="UP000046122"/>
    </source>
</evidence>
<dbReference type="Proteomes" id="UP000046122">
    <property type="component" value="Unassembled WGS sequence"/>
</dbReference>
<sequence>MDGLRHGEAYRGAPYALAPMASRCIPMTFANSGRPLRGGIKAYRVEEMDGDVIVATHAAEAKTPFQAAERALGTQVTLRGSGQKWVRVIELTDMPPTRLKPASYEFRTIGKKQIPAR</sequence>
<dbReference type="EMBL" id="CCNE01000016">
    <property type="protein sequence ID" value="CDX56161.1"/>
    <property type="molecule type" value="Genomic_DNA"/>
</dbReference>
<accession>A0A090GUE6</accession>
<dbReference type="AlphaFoldDB" id="A0A090GUE6"/>
<reference evidence="1 2" key="1">
    <citation type="submission" date="2014-08" db="EMBL/GenBank/DDBJ databases">
        <authorList>
            <person name="Moulin Lionel"/>
        </authorList>
    </citation>
    <scope>NUCLEOTIDE SEQUENCE [LARGE SCALE GENOMIC DNA]</scope>
</reference>
<gene>
    <name evidence="1" type="ORF">MPL3365_230074</name>
</gene>
<evidence type="ECO:0000313" key="1">
    <source>
        <dbReference type="EMBL" id="CDX56161.1"/>
    </source>
</evidence>
<organism evidence="1 2">
    <name type="scientific">Mesorhizobium plurifarium</name>
    <dbReference type="NCBI Taxonomy" id="69974"/>
    <lineage>
        <taxon>Bacteria</taxon>
        <taxon>Pseudomonadati</taxon>
        <taxon>Pseudomonadota</taxon>
        <taxon>Alphaproteobacteria</taxon>
        <taxon>Hyphomicrobiales</taxon>
        <taxon>Phyllobacteriaceae</taxon>
        <taxon>Mesorhizobium</taxon>
    </lineage>
</organism>
<protein>
    <submittedName>
        <fullName evidence="1">Uncharacterized protein</fullName>
    </submittedName>
</protein>